<dbReference type="Proteomes" id="UP001151760">
    <property type="component" value="Unassembled WGS sequence"/>
</dbReference>
<accession>A0ABQ5FC86</accession>
<protein>
    <submittedName>
        <fullName evidence="1">Uncharacterized protein</fullName>
    </submittedName>
</protein>
<reference evidence="1" key="2">
    <citation type="submission" date="2022-01" db="EMBL/GenBank/DDBJ databases">
        <authorList>
            <person name="Yamashiro T."/>
            <person name="Shiraishi A."/>
            <person name="Satake H."/>
            <person name="Nakayama K."/>
        </authorList>
    </citation>
    <scope>NUCLEOTIDE SEQUENCE</scope>
</reference>
<keyword evidence="2" id="KW-1185">Reference proteome</keyword>
<name>A0ABQ5FC86_9ASTR</name>
<reference evidence="1" key="1">
    <citation type="journal article" date="2022" name="Int. J. Mol. Sci.">
        <title>Draft Genome of Tanacetum Coccineum: Genomic Comparison of Closely Related Tanacetum-Family Plants.</title>
        <authorList>
            <person name="Yamashiro T."/>
            <person name="Shiraishi A."/>
            <person name="Nakayama K."/>
            <person name="Satake H."/>
        </authorList>
    </citation>
    <scope>NUCLEOTIDE SEQUENCE</scope>
</reference>
<evidence type="ECO:0000313" key="2">
    <source>
        <dbReference type="Proteomes" id="UP001151760"/>
    </source>
</evidence>
<sequence>MENMKVECMVGQFLKKQAYIDLESRLSLSSQSHIYPLGIAEDVLVEATGFMYPVDFIILDIKEGRKRPFILRTPFLTTVIFDEKKLGNF</sequence>
<proteinExistence type="predicted"/>
<organism evidence="1 2">
    <name type="scientific">Tanacetum coccineum</name>
    <dbReference type="NCBI Taxonomy" id="301880"/>
    <lineage>
        <taxon>Eukaryota</taxon>
        <taxon>Viridiplantae</taxon>
        <taxon>Streptophyta</taxon>
        <taxon>Embryophyta</taxon>
        <taxon>Tracheophyta</taxon>
        <taxon>Spermatophyta</taxon>
        <taxon>Magnoliopsida</taxon>
        <taxon>eudicotyledons</taxon>
        <taxon>Gunneridae</taxon>
        <taxon>Pentapetalae</taxon>
        <taxon>asterids</taxon>
        <taxon>campanulids</taxon>
        <taxon>Asterales</taxon>
        <taxon>Asteraceae</taxon>
        <taxon>Asteroideae</taxon>
        <taxon>Anthemideae</taxon>
        <taxon>Anthemidinae</taxon>
        <taxon>Tanacetum</taxon>
    </lineage>
</organism>
<dbReference type="PANTHER" id="PTHR33067:SF9">
    <property type="entry name" value="RNA-DIRECTED DNA POLYMERASE"/>
    <property type="match status" value="1"/>
</dbReference>
<dbReference type="EMBL" id="BQNB010017229">
    <property type="protein sequence ID" value="GJT60763.1"/>
    <property type="molecule type" value="Genomic_DNA"/>
</dbReference>
<dbReference type="PANTHER" id="PTHR33067">
    <property type="entry name" value="RNA-DIRECTED DNA POLYMERASE-RELATED"/>
    <property type="match status" value="1"/>
</dbReference>
<evidence type="ECO:0000313" key="1">
    <source>
        <dbReference type="EMBL" id="GJT60763.1"/>
    </source>
</evidence>
<comment type="caution">
    <text evidence="1">The sequence shown here is derived from an EMBL/GenBank/DDBJ whole genome shotgun (WGS) entry which is preliminary data.</text>
</comment>
<gene>
    <name evidence="1" type="ORF">Tco_1004296</name>
</gene>